<dbReference type="RefSeq" id="WP_089022735.1">
    <property type="nucleotide sequence ID" value="NZ_NIQC01000003.1"/>
</dbReference>
<dbReference type="CDD" id="cd00063">
    <property type="entry name" value="FN3"/>
    <property type="match status" value="1"/>
</dbReference>
<dbReference type="PANTHER" id="PTHR22625:SF70">
    <property type="entry name" value="PLEXIN A, ISOFORM A"/>
    <property type="match status" value="1"/>
</dbReference>
<dbReference type="Pfam" id="PF01833">
    <property type="entry name" value="TIG"/>
    <property type="match status" value="3"/>
</dbReference>
<reference evidence="3 4" key="1">
    <citation type="submission" date="2017-06" db="EMBL/GenBank/DDBJ databases">
        <title>Draft Genome Sequence of Natranaerobius trueperi halophilic, alkalithermophilic bacteria from soda lakes.</title>
        <authorList>
            <person name="Zhao B."/>
        </authorList>
    </citation>
    <scope>NUCLEOTIDE SEQUENCE [LARGE SCALE GENOMIC DNA]</scope>
    <source>
        <strain evidence="3 4">DSM 18760</strain>
    </source>
</reference>
<evidence type="ECO:0000256" key="1">
    <source>
        <dbReference type="SAM" id="SignalP"/>
    </source>
</evidence>
<dbReference type="Gene3D" id="2.60.40.10">
    <property type="entry name" value="Immunoglobulins"/>
    <property type="match status" value="5"/>
</dbReference>
<dbReference type="GO" id="GO:0017154">
    <property type="term" value="F:semaphorin receptor activity"/>
    <property type="evidence" value="ECO:0007669"/>
    <property type="project" value="InterPro"/>
</dbReference>
<dbReference type="OrthoDB" id="1656124at2"/>
<feature type="signal peptide" evidence="1">
    <location>
        <begin position="1"/>
        <end position="27"/>
    </location>
</feature>
<dbReference type="InterPro" id="IPR036116">
    <property type="entry name" value="FN3_sf"/>
</dbReference>
<dbReference type="Proteomes" id="UP000214588">
    <property type="component" value="Unassembled WGS sequence"/>
</dbReference>
<dbReference type="EMBL" id="NIQC01000003">
    <property type="protein sequence ID" value="OWZ84665.1"/>
    <property type="molecule type" value="Genomic_DNA"/>
</dbReference>
<feature type="chain" id="PRO_5013121593" description="Fibronectin type-III domain-containing protein" evidence="1">
    <location>
        <begin position="28"/>
        <end position="2179"/>
    </location>
</feature>
<proteinExistence type="predicted"/>
<dbReference type="InterPro" id="IPR002909">
    <property type="entry name" value="IPT_dom"/>
</dbReference>
<dbReference type="CDD" id="cd00102">
    <property type="entry name" value="IPT"/>
    <property type="match status" value="3"/>
</dbReference>
<protein>
    <recommendedName>
        <fullName evidence="2">Fibronectin type-III domain-containing protein</fullName>
    </recommendedName>
</protein>
<keyword evidence="4" id="KW-1185">Reference proteome</keyword>
<dbReference type="PANTHER" id="PTHR22625">
    <property type="entry name" value="PLEXIN"/>
    <property type="match status" value="1"/>
</dbReference>
<dbReference type="SUPFAM" id="SSF49265">
    <property type="entry name" value="Fibronectin type III"/>
    <property type="match status" value="1"/>
</dbReference>
<dbReference type="SMART" id="SM00429">
    <property type="entry name" value="IPT"/>
    <property type="match status" value="4"/>
</dbReference>
<accession>A0A226C0G5</accession>
<dbReference type="PROSITE" id="PS50853">
    <property type="entry name" value="FN3"/>
    <property type="match status" value="1"/>
</dbReference>
<feature type="domain" description="Fibronectin type-III" evidence="2">
    <location>
        <begin position="1891"/>
        <end position="1978"/>
    </location>
</feature>
<organism evidence="3 4">
    <name type="scientific">Natranaerobius trueperi</name>
    <dbReference type="NCBI Taxonomy" id="759412"/>
    <lineage>
        <taxon>Bacteria</taxon>
        <taxon>Bacillati</taxon>
        <taxon>Bacillota</taxon>
        <taxon>Clostridia</taxon>
        <taxon>Natranaerobiales</taxon>
        <taxon>Natranaerobiaceae</taxon>
        <taxon>Natranaerobius</taxon>
    </lineage>
</organism>
<dbReference type="InterPro" id="IPR014756">
    <property type="entry name" value="Ig_E-set"/>
</dbReference>
<gene>
    <name evidence="3" type="ORF">CDO51_02575</name>
</gene>
<evidence type="ECO:0000313" key="3">
    <source>
        <dbReference type="EMBL" id="OWZ84665.1"/>
    </source>
</evidence>
<comment type="caution">
    <text evidence="3">The sequence shown here is derived from an EMBL/GenBank/DDBJ whole genome shotgun (WGS) entry which is preliminary data.</text>
</comment>
<sequence>MKKYLILTVILILVMTVSFSESSSVYADDKIEIKLQKNADSHLDTDGHEYILRIEGIEGSIRVYDSDDVEIDDTRPNDPFSRYKLSKEDINDSVIIYSEGERLAEIETDMPTINTMNPSPSEILAQDDDLKIDINNFDMLDQEKPEDNIDVDAEIRSNIDDYDIELYDFDTKGSNSFEINLKKDENDIDGFDNNSVDFKIESEYSNAFQIHDDLELEDVNITPNIGTTETFVRATSEDSLSGHSVFLQREDADIPEFSQDNRAEILDHGYDEDEEKYFLIFEVPNLETGNYYDVIITNEVGEEGDPSGEIFESIDLDENFLILEERHLGVIDRVEDDSGPHTGQDVTLQGNHLINLHPDDPFFDSGEPEVNIEDSTELVLNFEDFEDTYYRGKEVKKVKRVISGNINEEGFESKSTDRLRFNGAEYGTGNLDVRIPYYLVEEETTVNFRLDFETIITLEDDEGDKEEVELHEVVTKEDAYTIEPATFYPEIYEIYPDRIQVEETEEVGTYTPTEDELLFSVHGEDFFVTRFSDDEGNTVTRYPVIQLSTEDEEFILNPNTEDIEVDDGDNGDETDVNESTIEKIVNKSNTDLHFEVLNDDGEVVDGTDGNELGCKILVWIEDTEDIEYTISESAVGIAGDENHQDMTIYNPEEGTSFYPRSTTARDIINFIRDIDDDQEPSITNVEPDVITTEGGSEITIEGRHFQPGVRVFLDGEEMNNIELSGAGNEITFTAPPNRDGETQIQVMNPDGGIDTESFMYVETYTEPQITDISPKKGSQGDLVVMKGENFLSPVPMSGGEGRSSINYLLGTRVTFDGEDINDYNRDGRGNIELEPYKANEDLTKLLYQDENGRIQLADYYQSVVLQDNENNFYILESEQDGTISLHDGSGNSYEIEEHIESDDYLKKFNVSSAIHGEVRIALEESSSKDRVLILNDNDDYITELDVKTPYKTEDGEIIGDRVYVNHQGQISFNVSEEQPGYYDVGVENPDTSQYIVEDGFEYIYDPGANPVIHNIVPSEGSVDGGYDIVIEGEDFQYGTEVYIYGTKVPSENIDINPNETEINVDVPPFPGDLVGDYGVTRLSVSVIVSNTEIGGSDYKKDGFTYIIPRSNPQILDIAPGSGNAAGGEIVEIIGSDFRFYEPFEDEDRTGTWSEGEEFSDLNNSGRWDDFRDFSLNQLDNYLIHQFYIDHLDEDDIDEDKYTKDYTTNEWKDLDEVKYQDIVKETEKNLVNKFEDYLIYYNYMKEVESEDREYRDYTITEWLDILEDKDGAQGDEITQKELLNEAKENIDKDIEDELPDEVTEDITTKKFDELVKPVLPQVFFGRESAEIIDFEGGYLQVETPDHPAEEVRVQVLNNDGGITDPDFFIFEESDPTIEDLLPSVGHIDGRDRITLFGENFYPTEMDIYNEDLEVETKEMPMVRFGDITNRDIPIGEDNSGRIEGRRTTVELKGGLRVEYNAESEELTLSIEDDNTYEKTFPYSGGDKYIPVDLLQNSNNYDGFELIRVEVQDRRLFVERGYAPETEIVGDGEVDIYIPSYHTAEEALLQYINPDGGMDSIEFEYLRPDSNPVIDNITSQGEDPEISERDDEVIEVVKVDESGGHIISVEGEDLREGATVEISNIAKIQPEDIDYDAPDSLTFEMPEVMDEEGLHELRVINEDGGHASSVDAAPSIYIEVLSPDSNPGIFEVEPDLGPVFGGTHITIYGEEFLEGLRVFFDEEKVSVDNVDYIDDQTIEVTTPPGDTGETIISIENPDGAFSDPRGVFTYISAPDIMSIVDPDNTNDRINTISMEGDEEIKLQGDNFEEGTQVFFDPALTEEENGEELYIKEETYYLEDGNEAANVEYIDSKRLVVTTPEGKRDTSGVIVVNPDGGASAIYEDLTFGLPEIKTPKGVEAFLVDNRFIRISWDEVSDATEYIIYAKEDGGPREFIGSTELESFYFSAIEPRKNYSFEVKAVGEYGESKPSMETDEVSTGSRLDKVDEGRVVDKTTKDRSGNTAKVHVGLRERDDLTIDLTRGNLAGSEEVELSLPAKLLSRVDPVEIDIIGQDFYMSLDPSVFRSHRLHRNRMREDVGIKFEITETDSNDSDILNGYDLKAKEFLGSETNSIDYLSNDMDLSLEVDQQKANFRGLDDYKLKKYDKQNDEWKTLDSDRYTSDIEIRIDRLGTYSVIGSRGGGF</sequence>
<name>A0A226C0G5_9FIRM</name>
<keyword evidence="1" id="KW-0732">Signal</keyword>
<evidence type="ECO:0000313" key="4">
    <source>
        <dbReference type="Proteomes" id="UP000214588"/>
    </source>
</evidence>
<dbReference type="InterPro" id="IPR013783">
    <property type="entry name" value="Ig-like_fold"/>
</dbReference>
<dbReference type="InterPro" id="IPR031148">
    <property type="entry name" value="Plexin"/>
</dbReference>
<evidence type="ECO:0000259" key="2">
    <source>
        <dbReference type="PROSITE" id="PS50853"/>
    </source>
</evidence>
<dbReference type="SUPFAM" id="SSF81296">
    <property type="entry name" value="E set domains"/>
    <property type="match status" value="3"/>
</dbReference>
<dbReference type="InterPro" id="IPR003961">
    <property type="entry name" value="FN3_dom"/>
</dbReference>